<proteinExistence type="predicted"/>
<sequence length="451" mass="51257">INLHFSNSRVSLVSIYRAPNSDLEIFLNSLEQLILHLSKLKWPILICGDININVLMESENATLALKNVLRTVDCYYVNNKPTRGTACLDNIITNLPRNSVSSDIKEPISDHCALAAKISNIHEHGDNTTPEKVQVRCFSNRNIENFIGYLESVNWDSIFSNGQTDSFDLFTKLFTTGMDSYIPVKTISKRNSDSILKNKKRIWYTNEHLTMKREVESLYHKLQWALRYNLFVAEMRKKYTVARAKYKKSLHLAEIESNGVLINSAPNKVKKAWEIINAQKKAPVPKDDYNISADDFNSYFISSVAEVREAVGQSLSAAMDLLSKNQVVDVEFRWKPVSCDQVSKYVSVMKSSKSNDVFDVNAILVQRVLPSIVCPLTRCINQCLQSGEFPQSLKESKVVPIYKKGDKTSASSYRPISVVPIFSKIMEKAVKHQVSEFFESNSLFSKFQFGF</sequence>
<dbReference type="AlphaFoldDB" id="A0A1B6H7G3"/>
<dbReference type="SUPFAM" id="SSF56219">
    <property type="entry name" value="DNase I-like"/>
    <property type="match status" value="1"/>
</dbReference>
<accession>A0A1B6H7G3</accession>
<dbReference type="Gene3D" id="3.60.10.10">
    <property type="entry name" value="Endonuclease/exonuclease/phosphatase"/>
    <property type="match status" value="1"/>
</dbReference>
<feature type="non-terminal residue" evidence="1">
    <location>
        <position position="451"/>
    </location>
</feature>
<reference evidence="1" key="1">
    <citation type="submission" date="2015-11" db="EMBL/GenBank/DDBJ databases">
        <title>De novo transcriptome assembly of four potential Pierce s Disease insect vectors from Arizona vineyards.</title>
        <authorList>
            <person name="Tassone E.E."/>
        </authorList>
    </citation>
    <scope>NUCLEOTIDE SEQUENCE</scope>
</reference>
<dbReference type="EMBL" id="GECU01037094">
    <property type="protein sequence ID" value="JAS70612.1"/>
    <property type="molecule type" value="Transcribed_RNA"/>
</dbReference>
<dbReference type="PANTHER" id="PTHR33395">
    <property type="entry name" value="TRANSCRIPTASE, PUTATIVE-RELATED-RELATED"/>
    <property type="match status" value="1"/>
</dbReference>
<dbReference type="InterPro" id="IPR036691">
    <property type="entry name" value="Endo/exonu/phosph_ase_sf"/>
</dbReference>
<dbReference type="GO" id="GO:0007508">
    <property type="term" value="P:larval heart development"/>
    <property type="evidence" value="ECO:0007669"/>
    <property type="project" value="TreeGrafter"/>
</dbReference>
<name>A0A1B6H7G3_9HEMI</name>
<gene>
    <name evidence="1" type="ORF">g.8959</name>
</gene>
<dbReference type="GO" id="GO:0061343">
    <property type="term" value="P:cell adhesion involved in heart morphogenesis"/>
    <property type="evidence" value="ECO:0007669"/>
    <property type="project" value="TreeGrafter"/>
</dbReference>
<evidence type="ECO:0000313" key="1">
    <source>
        <dbReference type="EMBL" id="JAS70612.1"/>
    </source>
</evidence>
<protein>
    <recommendedName>
        <fullName evidence="2">Endonuclease/exonuclease/phosphatase domain-containing protein</fullName>
    </recommendedName>
</protein>
<dbReference type="PANTHER" id="PTHR33395:SF22">
    <property type="entry name" value="REVERSE TRANSCRIPTASE DOMAIN-CONTAINING PROTEIN"/>
    <property type="match status" value="1"/>
</dbReference>
<feature type="non-terminal residue" evidence="1">
    <location>
        <position position="1"/>
    </location>
</feature>
<dbReference type="GO" id="GO:0031012">
    <property type="term" value="C:extracellular matrix"/>
    <property type="evidence" value="ECO:0007669"/>
    <property type="project" value="TreeGrafter"/>
</dbReference>
<organism evidence="1">
    <name type="scientific">Homalodisca liturata</name>
    <dbReference type="NCBI Taxonomy" id="320908"/>
    <lineage>
        <taxon>Eukaryota</taxon>
        <taxon>Metazoa</taxon>
        <taxon>Ecdysozoa</taxon>
        <taxon>Arthropoda</taxon>
        <taxon>Hexapoda</taxon>
        <taxon>Insecta</taxon>
        <taxon>Pterygota</taxon>
        <taxon>Neoptera</taxon>
        <taxon>Paraneoptera</taxon>
        <taxon>Hemiptera</taxon>
        <taxon>Auchenorrhyncha</taxon>
        <taxon>Membracoidea</taxon>
        <taxon>Cicadellidae</taxon>
        <taxon>Cicadellinae</taxon>
        <taxon>Proconiini</taxon>
        <taxon>Homalodisca</taxon>
    </lineage>
</organism>
<evidence type="ECO:0008006" key="2">
    <source>
        <dbReference type="Google" id="ProtNLM"/>
    </source>
</evidence>